<accession>A0A290S4H0</accession>
<gene>
    <name evidence="2" type="ORF">PARC_a1274</name>
</gene>
<dbReference type="EMBL" id="CP011025">
    <property type="protein sequence ID" value="ATC85911.1"/>
    <property type="molecule type" value="Genomic_DNA"/>
</dbReference>
<protein>
    <recommendedName>
        <fullName evidence="1">EthD domain-containing protein</fullName>
    </recommendedName>
</protein>
<organism evidence="2 3">
    <name type="scientific">Pseudoalteromonas arctica A 37-1-2</name>
    <dbReference type="NCBI Taxonomy" id="1117313"/>
    <lineage>
        <taxon>Bacteria</taxon>
        <taxon>Pseudomonadati</taxon>
        <taxon>Pseudomonadota</taxon>
        <taxon>Gammaproteobacteria</taxon>
        <taxon>Alteromonadales</taxon>
        <taxon>Pseudoalteromonadaceae</taxon>
        <taxon>Pseudoalteromonas</taxon>
    </lineage>
</organism>
<dbReference type="Proteomes" id="UP000016505">
    <property type="component" value="Chromosome I"/>
</dbReference>
<proteinExistence type="predicted"/>
<dbReference type="PANTHER" id="PTHR40260">
    <property type="entry name" value="BLR8190 PROTEIN"/>
    <property type="match status" value="1"/>
</dbReference>
<dbReference type="InterPro" id="IPR011008">
    <property type="entry name" value="Dimeric_a/b-barrel"/>
</dbReference>
<dbReference type="OrthoDB" id="5343971at2"/>
<dbReference type="RefSeq" id="WP_002958288.1">
    <property type="nucleotide sequence ID" value="NZ_CP011025.1"/>
</dbReference>
<dbReference type="KEGG" id="part:PARC_a1274"/>
<dbReference type="Pfam" id="PF07110">
    <property type="entry name" value="EthD"/>
    <property type="match status" value="1"/>
</dbReference>
<sequence length="103" mass="10871">MIKVSVLYPNNESATFDMDYYCKTHLPLVAELVGKALISSSADAGLAGGAPGEAPTYIAMGHLVFESVESFQQAFAPHQEVIAADLVNFTNVSPVIQISNIAG</sequence>
<feature type="domain" description="EthD" evidence="1">
    <location>
        <begin position="16"/>
        <end position="91"/>
    </location>
</feature>
<dbReference type="PANTHER" id="PTHR40260:SF2">
    <property type="entry name" value="BLR8190 PROTEIN"/>
    <property type="match status" value="1"/>
</dbReference>
<dbReference type="InterPro" id="IPR009799">
    <property type="entry name" value="EthD_dom"/>
</dbReference>
<dbReference type="GO" id="GO:0016491">
    <property type="term" value="F:oxidoreductase activity"/>
    <property type="evidence" value="ECO:0007669"/>
    <property type="project" value="InterPro"/>
</dbReference>
<dbReference type="NCBIfam" id="TIGR02118">
    <property type="entry name" value="EthD family reductase"/>
    <property type="match status" value="1"/>
</dbReference>
<dbReference type="Gene3D" id="3.30.70.100">
    <property type="match status" value="1"/>
</dbReference>
<dbReference type="GeneID" id="88774807"/>
<evidence type="ECO:0000313" key="3">
    <source>
        <dbReference type="Proteomes" id="UP000016505"/>
    </source>
</evidence>
<dbReference type="AlphaFoldDB" id="A0A290S4H0"/>
<reference evidence="2 3" key="1">
    <citation type="journal article" date="2012" name="J. Bacteriol.">
        <title>Genome sequences of type strains of seven species of the marine bacterium Pseudoalteromonas.</title>
        <authorList>
            <person name="Xie B.B."/>
            <person name="Shu Y.L."/>
            <person name="Qin Q.L."/>
            <person name="Rong J.C."/>
            <person name="Zhang X.Y."/>
            <person name="Chen X.L."/>
            <person name="Shi M."/>
            <person name="He H.L."/>
            <person name="Zhou B.C."/>
            <person name="Zhang Y.Z."/>
        </authorList>
    </citation>
    <scope>NUCLEOTIDE SEQUENCE [LARGE SCALE GENOMIC DNA]</scope>
    <source>
        <strain evidence="2 3">A 37-1-2</strain>
    </source>
</reference>
<evidence type="ECO:0000313" key="2">
    <source>
        <dbReference type="EMBL" id="ATC85911.1"/>
    </source>
</evidence>
<evidence type="ECO:0000259" key="1">
    <source>
        <dbReference type="Pfam" id="PF07110"/>
    </source>
</evidence>
<dbReference type="SUPFAM" id="SSF54909">
    <property type="entry name" value="Dimeric alpha+beta barrel"/>
    <property type="match status" value="1"/>
</dbReference>
<name>A0A290S4H0_9GAMM</name>